<comment type="caution">
    <text evidence="6">The sequence shown here is derived from an EMBL/GenBank/DDBJ whole genome shotgun (WGS) entry which is preliminary data.</text>
</comment>
<dbReference type="Proteomes" id="UP000308005">
    <property type="component" value="Unassembled WGS sequence"/>
</dbReference>
<keyword evidence="1" id="KW-0862">Zinc</keyword>
<dbReference type="GO" id="GO:0005634">
    <property type="term" value="C:nucleus"/>
    <property type="evidence" value="ECO:0007669"/>
    <property type="project" value="TreeGrafter"/>
</dbReference>
<gene>
    <name evidence="6" type="ORF">D6C91_02767</name>
    <name evidence="5" type="ORF">D6D10_08315</name>
    <name evidence="4" type="ORF">D6D20_01692</name>
</gene>
<evidence type="ECO:0000256" key="2">
    <source>
        <dbReference type="SAM" id="MobiDB-lite"/>
    </source>
</evidence>
<evidence type="ECO:0000313" key="8">
    <source>
        <dbReference type="Proteomes" id="UP000308953"/>
    </source>
</evidence>
<keyword evidence="1" id="KW-0479">Metal-binding</keyword>
<reference evidence="7 8" key="1">
    <citation type="submission" date="2018-10" db="EMBL/GenBank/DDBJ databases">
        <title>Fifty Aureobasidium pullulans genomes reveal a recombining polyextremotolerant generalist.</title>
        <authorList>
            <person name="Gostincar C."/>
            <person name="Turk M."/>
            <person name="Zajc J."/>
            <person name="Gunde-Cimerman N."/>
        </authorList>
    </citation>
    <scope>NUCLEOTIDE SEQUENCE [LARGE SCALE GENOMIC DNA]</scope>
    <source>
        <strain evidence="4 9">EXF-10751</strain>
        <strain evidence="6 7">EXF-3863</strain>
        <strain evidence="5 8">EXF-9785</strain>
    </source>
</reference>
<dbReference type="Gene3D" id="3.30.160.60">
    <property type="entry name" value="Classic Zinc Finger"/>
    <property type="match status" value="2"/>
</dbReference>
<dbReference type="GO" id="GO:0006357">
    <property type="term" value="P:regulation of transcription by RNA polymerase II"/>
    <property type="evidence" value="ECO:0007669"/>
    <property type="project" value="TreeGrafter"/>
</dbReference>
<organism evidence="6 7">
    <name type="scientific">Aureobasidium pullulans</name>
    <name type="common">Black yeast</name>
    <name type="synonym">Pullularia pullulans</name>
    <dbReference type="NCBI Taxonomy" id="5580"/>
    <lineage>
        <taxon>Eukaryota</taxon>
        <taxon>Fungi</taxon>
        <taxon>Dikarya</taxon>
        <taxon>Ascomycota</taxon>
        <taxon>Pezizomycotina</taxon>
        <taxon>Dothideomycetes</taxon>
        <taxon>Dothideomycetidae</taxon>
        <taxon>Dothideales</taxon>
        <taxon>Saccotheciaceae</taxon>
        <taxon>Aureobasidium</taxon>
    </lineage>
</organism>
<sequence>MSLTSKTSPTYTMDSFNYSNRLVHQPYTESFGSPVLLCSSPDNQIIDHCYPEEYQPMFNTCQSPLFRPMQPILPTQHEHLSGQCTPTWPESYPYQPVFMDYKDPYNFGVVRSSPSLLPSIEQTVLSRPVSRAPSFRSDTSSSWMSCPRSNPSRSSSPNAGEMSKYGAPSEDGTWRCAFPGCTSKSVFRRGCDLRKHYRRHTKTLFCRHIGCRSASEGGFSSEKDRARHEAKHDPKIVCEWDGCSRVFSRVDNMRDHVRRIHRRKLVK</sequence>
<dbReference type="PANTHER" id="PTHR46179">
    <property type="entry name" value="ZINC FINGER PROTEIN"/>
    <property type="match status" value="1"/>
</dbReference>
<evidence type="ECO:0000313" key="6">
    <source>
        <dbReference type="EMBL" id="THZ26024.1"/>
    </source>
</evidence>
<name>A0A4S9TM51_AURPU</name>
<accession>A0A4S9TM51</accession>
<evidence type="ECO:0000313" key="4">
    <source>
        <dbReference type="EMBL" id="THW65984.1"/>
    </source>
</evidence>
<protein>
    <recommendedName>
        <fullName evidence="3">C2H2-type domain-containing protein</fullName>
    </recommendedName>
</protein>
<dbReference type="InterPro" id="IPR013087">
    <property type="entry name" value="Znf_C2H2_type"/>
</dbReference>
<evidence type="ECO:0000256" key="1">
    <source>
        <dbReference type="PROSITE-ProRule" id="PRU00042"/>
    </source>
</evidence>
<evidence type="ECO:0000313" key="5">
    <source>
        <dbReference type="EMBL" id="THX31694.1"/>
    </source>
</evidence>
<dbReference type="EMBL" id="QZAN01000010">
    <property type="protein sequence ID" value="THW65984.1"/>
    <property type="molecule type" value="Genomic_DNA"/>
</dbReference>
<evidence type="ECO:0000313" key="9">
    <source>
        <dbReference type="Proteomes" id="UP000310421"/>
    </source>
</evidence>
<dbReference type="InterPro" id="IPR051061">
    <property type="entry name" value="Zinc_finger_trans_reg"/>
</dbReference>
<dbReference type="GO" id="GO:0008270">
    <property type="term" value="F:zinc ion binding"/>
    <property type="evidence" value="ECO:0007669"/>
    <property type="project" value="UniProtKB-KW"/>
</dbReference>
<dbReference type="SMART" id="SM00355">
    <property type="entry name" value="ZnF_C2H2"/>
    <property type="match status" value="3"/>
</dbReference>
<dbReference type="EMBL" id="QZBM01000077">
    <property type="protein sequence ID" value="THZ26024.1"/>
    <property type="molecule type" value="Genomic_DNA"/>
</dbReference>
<dbReference type="Proteomes" id="UP000310421">
    <property type="component" value="Unassembled WGS sequence"/>
</dbReference>
<feature type="region of interest" description="Disordered" evidence="2">
    <location>
        <begin position="130"/>
        <end position="169"/>
    </location>
</feature>
<proteinExistence type="predicted"/>
<dbReference type="Proteomes" id="UP000308953">
    <property type="component" value="Unassembled WGS sequence"/>
</dbReference>
<evidence type="ECO:0000259" key="3">
    <source>
        <dbReference type="PROSITE" id="PS50157"/>
    </source>
</evidence>
<dbReference type="InterPro" id="IPR036236">
    <property type="entry name" value="Znf_C2H2_sf"/>
</dbReference>
<dbReference type="SUPFAM" id="SSF57667">
    <property type="entry name" value="beta-beta-alpha zinc fingers"/>
    <property type="match status" value="1"/>
</dbReference>
<dbReference type="PANTHER" id="PTHR46179:SF19">
    <property type="entry name" value="C2H2 FINGER DOMAIN TRANSCRIPTION FACTOR (EUROFUNG)-RELATED"/>
    <property type="match status" value="1"/>
</dbReference>
<dbReference type="PROSITE" id="PS50157">
    <property type="entry name" value="ZINC_FINGER_C2H2_2"/>
    <property type="match status" value="1"/>
</dbReference>
<feature type="compositionally biased region" description="Low complexity" evidence="2">
    <location>
        <begin position="147"/>
        <end position="158"/>
    </location>
</feature>
<keyword evidence="1" id="KW-0863">Zinc-finger</keyword>
<dbReference type="PROSITE" id="PS00028">
    <property type="entry name" value="ZINC_FINGER_C2H2_1"/>
    <property type="match status" value="1"/>
</dbReference>
<evidence type="ECO:0000313" key="7">
    <source>
        <dbReference type="Proteomes" id="UP000308005"/>
    </source>
</evidence>
<dbReference type="EMBL" id="QZAV01000277">
    <property type="protein sequence ID" value="THX31694.1"/>
    <property type="molecule type" value="Genomic_DNA"/>
</dbReference>
<feature type="domain" description="C2H2-type" evidence="3">
    <location>
        <begin position="236"/>
        <end position="261"/>
    </location>
</feature>
<dbReference type="AlphaFoldDB" id="A0A4S9TM51"/>